<keyword evidence="3" id="KW-1185">Reference proteome</keyword>
<comment type="caution">
    <text evidence="2">The sequence shown here is derived from an EMBL/GenBank/DDBJ whole genome shotgun (WGS) entry which is preliminary data.</text>
</comment>
<evidence type="ECO:0000313" key="2">
    <source>
        <dbReference type="EMBL" id="KAF4504267.1"/>
    </source>
</evidence>
<feature type="compositionally biased region" description="Basic residues" evidence="1">
    <location>
        <begin position="1"/>
        <end position="12"/>
    </location>
</feature>
<evidence type="ECO:0000313" key="3">
    <source>
        <dbReference type="Proteomes" id="UP000557566"/>
    </source>
</evidence>
<protein>
    <submittedName>
        <fullName evidence="2">Uncharacterized protein</fullName>
    </submittedName>
</protein>
<organism evidence="2 3">
    <name type="scientific">Ophiocordyceps sinensis</name>
    <dbReference type="NCBI Taxonomy" id="72228"/>
    <lineage>
        <taxon>Eukaryota</taxon>
        <taxon>Fungi</taxon>
        <taxon>Dikarya</taxon>
        <taxon>Ascomycota</taxon>
        <taxon>Pezizomycotina</taxon>
        <taxon>Sordariomycetes</taxon>
        <taxon>Hypocreomycetidae</taxon>
        <taxon>Hypocreales</taxon>
        <taxon>Ophiocordycipitaceae</taxon>
        <taxon>Ophiocordyceps</taxon>
    </lineage>
</organism>
<dbReference type="AlphaFoldDB" id="A0A8H4LSG8"/>
<accession>A0A8H4LSG8</accession>
<feature type="region of interest" description="Disordered" evidence="1">
    <location>
        <begin position="715"/>
        <end position="750"/>
    </location>
</feature>
<feature type="region of interest" description="Disordered" evidence="1">
    <location>
        <begin position="1"/>
        <end position="66"/>
    </location>
</feature>
<dbReference type="OrthoDB" id="5428138at2759"/>
<feature type="compositionally biased region" description="Basic and acidic residues" evidence="1">
    <location>
        <begin position="727"/>
        <end position="750"/>
    </location>
</feature>
<gene>
    <name evidence="2" type="ORF">G6O67_008440</name>
</gene>
<evidence type="ECO:0000256" key="1">
    <source>
        <dbReference type="SAM" id="MobiDB-lite"/>
    </source>
</evidence>
<feature type="compositionally biased region" description="Basic residues" evidence="1">
    <location>
        <begin position="36"/>
        <end position="45"/>
    </location>
</feature>
<dbReference type="EMBL" id="JAAVMX010000011">
    <property type="protein sequence ID" value="KAF4504267.1"/>
    <property type="molecule type" value="Genomic_DNA"/>
</dbReference>
<sequence>MDKKKSRARARAKKAEATAAVPSSINSATKDPPARATKRNKKRKPLPPNMARRSDKADIGKSSQMPAAIKRYDMELSKQRLADKGFHPAVTTKTQEELLLIGGAMMRRHWHRPTRELFFSGESDRGRPGFTQPRRLTRALLVFRKDLGPGRIDDDQAAGAATENKLARLLDCAHVGGLVAEFIFANGYKSAHSVALASTQSWTALAAGTRIWDFFAGEFCADGPALTFIAVTPEYTVGEIKPDGAMGSDGAGADNPRMSWFAEAMAAEADIYASISHLHYRLSKKRCAPRPGFLTDELVKYTRQLTNIKQIHESNQFKSSPPCQLFDPPACFALTRLRSMMNKIFEKQALIRVLHFQKTPFLDRRIVAIILRSCPHVEMIGIYDCPLIHFGDVLCLLDLIHEINKERRRKGLPLIKAFDFFPRFYGGMPYQHATADTYGLTWGPDSLEIVQRGFFGIILKAFMKARTMKLDLLFGKGQAFCDFLYNVPNYTLAVVTFLDALHRYVDLQRRRNPSENESKQAIYDMLKPVRLGLERVESDWPHWYTQIMGNRNIFCSSCGYEMLQEFFTALSRRDRPLTRVCAGCLLQRRLDLEIDHLKREKGHILDSLLPGHDGLQFNKDAPLGQGARGLIRLESTVSKRPPSPLIFVSDEGDVHAPQYTEPLLRDNKVHYDSLQSLPGLGEVVGGAAFAAKWAEAMDRCRKLDMYSRLVRRVSQESDGAMGGRKPRLSDRRMDGGMPDHVDERQPPRLQEKSKHLLSHSFSSIVELEKHLYNKGWL</sequence>
<reference evidence="2 3" key="1">
    <citation type="journal article" date="2020" name="Genome Biol. Evol.">
        <title>A new high-quality draft genome assembly of the Chinese cordyceps Ophiocordyceps sinensis.</title>
        <authorList>
            <person name="Shu R."/>
            <person name="Zhang J."/>
            <person name="Meng Q."/>
            <person name="Zhang H."/>
            <person name="Zhou G."/>
            <person name="Li M."/>
            <person name="Wu P."/>
            <person name="Zhao Y."/>
            <person name="Chen C."/>
            <person name="Qin Q."/>
        </authorList>
    </citation>
    <scope>NUCLEOTIDE SEQUENCE [LARGE SCALE GENOMIC DNA]</scope>
    <source>
        <strain evidence="2 3">IOZ07</strain>
    </source>
</reference>
<name>A0A8H4LSG8_9HYPO</name>
<proteinExistence type="predicted"/>
<dbReference type="Proteomes" id="UP000557566">
    <property type="component" value="Unassembled WGS sequence"/>
</dbReference>